<dbReference type="PANTHER" id="PTHR40758:SF1">
    <property type="entry name" value="CONSERVED PROTEIN"/>
    <property type="match status" value="1"/>
</dbReference>
<name>A0AAE4CN70_9ACTN</name>
<evidence type="ECO:0000256" key="1">
    <source>
        <dbReference type="SAM" id="MobiDB-lite"/>
    </source>
</evidence>
<sequence>MPVSTPQPIPEQRRHGRRTHGALRHHEHSFTRNNATNRPPLVDHGRMLDLLEFEGRLLVAATHDAHPDSPAAGVCGRTLAETVRHAGDQCEDTLTRMGTTASTASAVPKAPRKTAPNRTPPTDGSKRELAGRFTARLADLLAEFGTRPPTDPCPTWWPDDPSITFWIRRMLHATTMNRVDAQTAAGIPVTPVAADVACDGIDEALRLWFGYRLGVLGVTPSDAWSLSVVTHDYHWRVEADREHTTAMRAEPNSGSAEDGADGVITGAAPSVYLWLWGRLPNRMIGITGDHDAIAQLWSLLRLATR</sequence>
<dbReference type="GO" id="GO:0005886">
    <property type="term" value="C:plasma membrane"/>
    <property type="evidence" value="ECO:0007669"/>
    <property type="project" value="TreeGrafter"/>
</dbReference>
<reference evidence="2" key="1">
    <citation type="submission" date="2023-07" db="EMBL/GenBank/DDBJ databases">
        <title>Sequencing the genomes of 1000 actinobacteria strains.</title>
        <authorList>
            <person name="Klenk H.-P."/>
        </authorList>
    </citation>
    <scope>NUCLEOTIDE SEQUENCE</scope>
    <source>
        <strain evidence="2">DSM 45977</strain>
    </source>
</reference>
<accession>A0AAE4CN70</accession>
<dbReference type="RefSeq" id="WP_310275210.1">
    <property type="nucleotide sequence ID" value="NZ_JAVDXW010000001.1"/>
</dbReference>
<evidence type="ECO:0000313" key="2">
    <source>
        <dbReference type="EMBL" id="MDR7303116.1"/>
    </source>
</evidence>
<dbReference type="Proteomes" id="UP001180845">
    <property type="component" value="Unassembled WGS sequence"/>
</dbReference>
<organism evidence="2 3">
    <name type="scientific">Haloactinomyces albus</name>
    <dbReference type="NCBI Taxonomy" id="1352928"/>
    <lineage>
        <taxon>Bacteria</taxon>
        <taxon>Bacillati</taxon>
        <taxon>Actinomycetota</taxon>
        <taxon>Actinomycetes</taxon>
        <taxon>Actinopolysporales</taxon>
        <taxon>Actinopolysporaceae</taxon>
        <taxon>Haloactinomyces</taxon>
    </lineage>
</organism>
<dbReference type="EMBL" id="JAVDXW010000001">
    <property type="protein sequence ID" value="MDR7303116.1"/>
    <property type="molecule type" value="Genomic_DNA"/>
</dbReference>
<keyword evidence="3" id="KW-1185">Reference proteome</keyword>
<comment type="caution">
    <text evidence="2">The sequence shown here is derived from an EMBL/GenBank/DDBJ whole genome shotgun (WGS) entry which is preliminary data.</text>
</comment>
<evidence type="ECO:0000313" key="3">
    <source>
        <dbReference type="Proteomes" id="UP001180845"/>
    </source>
</evidence>
<dbReference type="AlphaFoldDB" id="A0AAE4CN70"/>
<gene>
    <name evidence="2" type="ORF">JOF55_003297</name>
</gene>
<dbReference type="PANTHER" id="PTHR40758">
    <property type="entry name" value="CONSERVED PROTEIN"/>
    <property type="match status" value="1"/>
</dbReference>
<evidence type="ECO:0008006" key="4">
    <source>
        <dbReference type="Google" id="ProtNLM"/>
    </source>
</evidence>
<protein>
    <recommendedName>
        <fullName evidence="4">MDMPI C-terminal domain-containing protein</fullName>
    </recommendedName>
</protein>
<feature type="region of interest" description="Disordered" evidence="1">
    <location>
        <begin position="99"/>
        <end position="127"/>
    </location>
</feature>
<proteinExistence type="predicted"/>
<feature type="region of interest" description="Disordered" evidence="1">
    <location>
        <begin position="1"/>
        <end position="40"/>
    </location>
</feature>
<feature type="compositionally biased region" description="Basic residues" evidence="1">
    <location>
        <begin position="14"/>
        <end position="27"/>
    </location>
</feature>